<name>A0A1B0A5A4_GLOPL</name>
<evidence type="ECO:0000256" key="1">
    <source>
        <dbReference type="SAM" id="Phobius"/>
    </source>
</evidence>
<evidence type="ECO:0000313" key="2">
    <source>
        <dbReference type="EnsemblMetazoa" id="GPAI034834-PA"/>
    </source>
</evidence>
<keyword evidence="3" id="KW-1185">Reference proteome</keyword>
<feature type="transmembrane region" description="Helical" evidence="1">
    <location>
        <begin position="71"/>
        <end position="89"/>
    </location>
</feature>
<reference evidence="3" key="1">
    <citation type="submission" date="2014-03" db="EMBL/GenBank/DDBJ databases">
        <authorList>
            <person name="Aksoy S."/>
            <person name="Warren W."/>
            <person name="Wilson R.K."/>
        </authorList>
    </citation>
    <scope>NUCLEOTIDE SEQUENCE [LARGE SCALE GENOMIC DNA]</scope>
    <source>
        <strain evidence="3">IAEA</strain>
    </source>
</reference>
<protein>
    <submittedName>
        <fullName evidence="2">Uncharacterized protein</fullName>
    </submittedName>
</protein>
<keyword evidence="1" id="KW-0472">Membrane</keyword>
<keyword evidence="1" id="KW-1133">Transmembrane helix</keyword>
<proteinExistence type="predicted"/>
<keyword evidence="1" id="KW-0812">Transmembrane</keyword>
<dbReference type="Proteomes" id="UP000092445">
    <property type="component" value="Unassembled WGS sequence"/>
</dbReference>
<dbReference type="EnsemblMetazoa" id="GPAI034834-RA">
    <property type="protein sequence ID" value="GPAI034834-PA"/>
    <property type="gene ID" value="GPAI034834"/>
</dbReference>
<accession>A0A1B0A5A4</accession>
<dbReference type="AlphaFoldDB" id="A0A1B0A5A4"/>
<reference evidence="2" key="2">
    <citation type="submission" date="2020-05" db="UniProtKB">
        <authorList>
            <consortium name="EnsemblMetazoa"/>
        </authorList>
    </citation>
    <scope>IDENTIFICATION</scope>
    <source>
        <strain evidence="2">IAEA</strain>
    </source>
</reference>
<evidence type="ECO:0000313" key="3">
    <source>
        <dbReference type="Proteomes" id="UP000092445"/>
    </source>
</evidence>
<dbReference type="VEuPathDB" id="VectorBase:GPAI034834"/>
<organism evidence="2 3">
    <name type="scientific">Glossina pallidipes</name>
    <name type="common">Tsetse fly</name>
    <dbReference type="NCBI Taxonomy" id="7398"/>
    <lineage>
        <taxon>Eukaryota</taxon>
        <taxon>Metazoa</taxon>
        <taxon>Ecdysozoa</taxon>
        <taxon>Arthropoda</taxon>
        <taxon>Hexapoda</taxon>
        <taxon>Insecta</taxon>
        <taxon>Pterygota</taxon>
        <taxon>Neoptera</taxon>
        <taxon>Endopterygota</taxon>
        <taxon>Diptera</taxon>
        <taxon>Brachycera</taxon>
        <taxon>Muscomorpha</taxon>
        <taxon>Hippoboscoidea</taxon>
        <taxon>Glossinidae</taxon>
        <taxon>Glossina</taxon>
    </lineage>
</organism>
<sequence>MTTTNNHKFYAKSPFETIIILINLAQKLWNETKFTFEINLIKSSEAKAITLGIASDSIKYSIWFKLMTNKFIDLILLLLLLVCLTPIMACKQIDKNISQDNLNVLRLDERQTSTIKKEKPIIRKYNVIKGYA</sequence>